<name>A0A101M4Z4_PICGL</name>
<gene>
    <name evidence="1" type="ORF">ABT39_MTgene825</name>
</gene>
<keyword evidence="1" id="KW-0496">Mitochondrion</keyword>
<dbReference type="EMBL" id="LKAM01000001">
    <property type="protein sequence ID" value="KUM50979.1"/>
    <property type="molecule type" value="Genomic_DNA"/>
</dbReference>
<organism evidence="1">
    <name type="scientific">Picea glauca</name>
    <name type="common">White spruce</name>
    <name type="synonym">Pinus glauca</name>
    <dbReference type="NCBI Taxonomy" id="3330"/>
    <lineage>
        <taxon>Eukaryota</taxon>
        <taxon>Viridiplantae</taxon>
        <taxon>Streptophyta</taxon>
        <taxon>Embryophyta</taxon>
        <taxon>Tracheophyta</taxon>
        <taxon>Spermatophyta</taxon>
        <taxon>Pinopsida</taxon>
        <taxon>Pinidae</taxon>
        <taxon>Conifers I</taxon>
        <taxon>Pinales</taxon>
        <taxon>Pinaceae</taxon>
        <taxon>Picea</taxon>
    </lineage>
</organism>
<protein>
    <submittedName>
        <fullName evidence="1">Uncharacterized protein</fullName>
    </submittedName>
</protein>
<reference evidence="1" key="1">
    <citation type="journal article" date="2015" name="Genome Biol. Evol.">
        <title>Organellar Genomes of White Spruce (Picea glauca): Assembly and Annotation.</title>
        <authorList>
            <person name="Jackman S.D."/>
            <person name="Warren R.L."/>
            <person name="Gibb E.A."/>
            <person name="Vandervalk B.P."/>
            <person name="Mohamadi H."/>
            <person name="Chu J."/>
            <person name="Raymond A."/>
            <person name="Pleasance S."/>
            <person name="Coope R."/>
            <person name="Wildung M.R."/>
            <person name="Ritland C.E."/>
            <person name="Bousquet J."/>
            <person name="Jones S.J."/>
            <person name="Bohlmann J."/>
            <person name="Birol I."/>
        </authorList>
    </citation>
    <scope>NUCLEOTIDE SEQUENCE [LARGE SCALE GENOMIC DNA]</scope>
    <source>
        <tissue evidence="1">Flushing bud</tissue>
    </source>
</reference>
<sequence length="81" mass="9581">MEWENCLMMVSSHLKICCPYLNTGRRRRPIVLQVADEIGLTLKMSCLFKTSIFLPPKENQNIFPHFLLFQVWRKGGARIWE</sequence>
<accession>A0A101M4Z4</accession>
<proteinExistence type="predicted"/>
<evidence type="ECO:0000313" key="1">
    <source>
        <dbReference type="EMBL" id="KUM50979.1"/>
    </source>
</evidence>
<comment type="caution">
    <text evidence="1">The sequence shown here is derived from an EMBL/GenBank/DDBJ whole genome shotgun (WGS) entry which is preliminary data.</text>
</comment>
<dbReference type="AlphaFoldDB" id="A0A101M4Z4"/>
<geneLocation type="mitochondrion" evidence="1"/>